<accession>A0A6M8NFB2</accession>
<comment type="subcellular location">
    <subcellularLocation>
        <location evidence="1">Membrane</location>
        <topology evidence="1">Multi-pass membrane protein</topology>
    </subcellularLocation>
</comment>
<dbReference type="AlphaFoldDB" id="A0A6M8NFB2"/>
<evidence type="ECO:0000256" key="10">
    <source>
        <dbReference type="SAM" id="Phobius"/>
    </source>
</evidence>
<dbReference type="EMBL" id="MT192935">
    <property type="protein sequence ID" value="QKG03067.1"/>
    <property type="molecule type" value="Genomic_DNA"/>
</dbReference>
<evidence type="ECO:0000256" key="2">
    <source>
        <dbReference type="ARBA" id="ARBA00010519"/>
    </source>
</evidence>
<geneLocation type="mitochondrion" evidence="11"/>
<evidence type="ECO:0000256" key="9">
    <source>
        <dbReference type="ARBA" id="ARBA00031586"/>
    </source>
</evidence>
<protein>
    <recommendedName>
        <fullName evidence="3">NADH-ubiquinone oxidoreductase chain 4L</fullName>
    </recommendedName>
    <alternativeName>
        <fullName evidence="9">NADH dehydrogenase subunit 4L</fullName>
    </alternativeName>
</protein>
<dbReference type="Pfam" id="PF00420">
    <property type="entry name" value="Oxidored_q2"/>
    <property type="match status" value="1"/>
</dbReference>
<keyword evidence="6 10" id="KW-1133">Transmembrane helix</keyword>
<evidence type="ECO:0000256" key="4">
    <source>
        <dbReference type="ARBA" id="ARBA00022692"/>
    </source>
</evidence>
<sequence length="90" mass="9943">MTQSIMMIYLSLSLGLLIFSSSNKHLLVTLLSLEFLILLLFSLLVYSNYMSMINAFIFLSVTVCEGALGLSVLVSLVRSSGSDQVQFLNE</sequence>
<dbReference type="GO" id="GO:0016020">
    <property type="term" value="C:membrane"/>
    <property type="evidence" value="ECO:0007669"/>
    <property type="project" value="UniProtKB-SubCell"/>
</dbReference>
<reference evidence="11" key="1">
    <citation type="submission" date="2020-03" db="EMBL/GenBank/DDBJ databases">
        <title>complete mitochondria DNA of Artic Clione limacina.</title>
        <authorList>
            <person name="Park H."/>
        </authorList>
    </citation>
    <scope>NUCLEOTIDE SEQUENCE</scope>
</reference>
<evidence type="ECO:0000256" key="8">
    <source>
        <dbReference type="ARBA" id="ARBA00023136"/>
    </source>
</evidence>
<feature type="transmembrane region" description="Helical" evidence="10">
    <location>
        <begin position="30"/>
        <end position="49"/>
    </location>
</feature>
<proteinExistence type="inferred from homology"/>
<organism evidence="11">
    <name type="scientific">Clione limacina</name>
    <name type="common">Naked sea butterfly</name>
    <dbReference type="NCBI Taxonomy" id="71516"/>
    <lineage>
        <taxon>Eukaryota</taxon>
        <taxon>Metazoa</taxon>
        <taxon>Spiralia</taxon>
        <taxon>Lophotrochozoa</taxon>
        <taxon>Mollusca</taxon>
        <taxon>Gastropoda</taxon>
        <taxon>Heterobranchia</taxon>
        <taxon>Euthyneura</taxon>
        <taxon>Tectipleura</taxon>
        <taxon>Pteropoda</taxon>
        <taxon>Gymnosomata</taxon>
        <taxon>Clionidae</taxon>
        <taxon>Clione</taxon>
    </lineage>
</organism>
<evidence type="ECO:0000256" key="7">
    <source>
        <dbReference type="ARBA" id="ARBA00023027"/>
    </source>
</evidence>
<dbReference type="Gene3D" id="1.10.287.3510">
    <property type="match status" value="1"/>
</dbReference>
<comment type="similarity">
    <text evidence="2">Belongs to the complex I subunit 4L family.</text>
</comment>
<evidence type="ECO:0000313" key="11">
    <source>
        <dbReference type="EMBL" id="QKG03067.1"/>
    </source>
</evidence>
<evidence type="ECO:0000256" key="1">
    <source>
        <dbReference type="ARBA" id="ARBA00004141"/>
    </source>
</evidence>
<keyword evidence="4 10" id="KW-0812">Transmembrane</keyword>
<feature type="transmembrane region" description="Helical" evidence="10">
    <location>
        <begin position="56"/>
        <end position="77"/>
    </location>
</feature>
<gene>
    <name evidence="11" type="primary">nad4l</name>
</gene>
<keyword evidence="8 10" id="KW-0472">Membrane</keyword>
<evidence type="ECO:0000256" key="5">
    <source>
        <dbReference type="ARBA" id="ARBA00022967"/>
    </source>
</evidence>
<evidence type="ECO:0000256" key="6">
    <source>
        <dbReference type="ARBA" id="ARBA00022989"/>
    </source>
</evidence>
<dbReference type="InterPro" id="IPR039428">
    <property type="entry name" value="NUOK/Mnh_C1-like"/>
</dbReference>
<keyword evidence="7" id="KW-0520">NAD</keyword>
<keyword evidence="11" id="KW-0496">Mitochondrion</keyword>
<name>A0A6M8NFB2_CLILI</name>
<evidence type="ECO:0000256" key="3">
    <source>
        <dbReference type="ARBA" id="ARBA00016612"/>
    </source>
</evidence>
<keyword evidence="5" id="KW-1278">Translocase</keyword>